<dbReference type="Proteomes" id="UP000295083">
    <property type="component" value="Unassembled WGS sequence"/>
</dbReference>
<evidence type="ECO:0000259" key="3">
    <source>
        <dbReference type="Pfam" id="PF06422"/>
    </source>
</evidence>
<feature type="domain" description="CDR ABC transporter" evidence="3">
    <location>
        <begin position="225"/>
        <end position="284"/>
    </location>
</feature>
<dbReference type="GO" id="GO:0005524">
    <property type="term" value="F:ATP binding"/>
    <property type="evidence" value="ECO:0007669"/>
    <property type="project" value="InterPro"/>
</dbReference>
<feature type="compositionally biased region" description="Polar residues" evidence="2">
    <location>
        <begin position="154"/>
        <end position="180"/>
    </location>
</feature>
<dbReference type="AlphaFoldDB" id="A0A4R8PU19"/>
<evidence type="ECO:0000313" key="4">
    <source>
        <dbReference type="EMBL" id="TDZ29262.1"/>
    </source>
</evidence>
<dbReference type="EMBL" id="QAPG01000281">
    <property type="protein sequence ID" value="TDZ29262.1"/>
    <property type="molecule type" value="Genomic_DNA"/>
</dbReference>
<evidence type="ECO:0000256" key="2">
    <source>
        <dbReference type="SAM" id="MobiDB-lite"/>
    </source>
</evidence>
<evidence type="ECO:0000256" key="1">
    <source>
        <dbReference type="ARBA" id="ARBA00022448"/>
    </source>
</evidence>
<keyword evidence="1" id="KW-0813">Transport</keyword>
<sequence>MDPSSPAKRRALAPLDANVNAISPAPKRHNKTPLPNSPVMTSIKSPPGLKRPIAAVVFDENSVVAKKKQCQEPVAAPPPRLVHVPAPVNAPASTPTSAPASAPAPAQRTLEPVQPEEEVDAKEGQTEPQPEKELVESPSVVQSEGKEQHLTRSRAASPSPNVSSVFDSSAMDTSQNTTLLTEPDTEQTRTLPPPRQKRLLTREEARQPTNEFNGVELACVGQFLIPNGPGYGPGLGGQACAGVLGARPGAFIVTGDDYLGALDFSYGHAWRNFGVVCAWYVVYTT</sequence>
<reference evidence="4 5" key="1">
    <citation type="submission" date="2018-11" db="EMBL/GenBank/DDBJ databases">
        <title>Genome sequence and assembly of Colletotrichum spinosum.</title>
        <authorList>
            <person name="Gan P."/>
            <person name="Shirasu K."/>
        </authorList>
    </citation>
    <scope>NUCLEOTIDE SEQUENCE [LARGE SCALE GENOMIC DNA]</scope>
    <source>
        <strain evidence="4 5">CBS 515.97</strain>
    </source>
</reference>
<comment type="caution">
    <text evidence="4">The sequence shown here is derived from an EMBL/GenBank/DDBJ whole genome shotgun (WGS) entry which is preliminary data.</text>
</comment>
<proteinExistence type="predicted"/>
<feature type="region of interest" description="Disordered" evidence="2">
    <location>
        <begin position="64"/>
        <end position="195"/>
    </location>
</feature>
<dbReference type="GO" id="GO:0016020">
    <property type="term" value="C:membrane"/>
    <property type="evidence" value="ECO:0007669"/>
    <property type="project" value="InterPro"/>
</dbReference>
<dbReference type="GO" id="GO:0042626">
    <property type="term" value="F:ATPase-coupled transmembrane transporter activity"/>
    <property type="evidence" value="ECO:0007669"/>
    <property type="project" value="InterPro"/>
</dbReference>
<keyword evidence="5" id="KW-1185">Reference proteome</keyword>
<accession>A0A4R8PU19</accession>
<feature type="compositionally biased region" description="Low complexity" evidence="2">
    <location>
        <begin position="84"/>
        <end position="106"/>
    </location>
</feature>
<feature type="region of interest" description="Disordered" evidence="2">
    <location>
        <begin position="1"/>
        <end position="48"/>
    </location>
</feature>
<dbReference type="Pfam" id="PF06422">
    <property type="entry name" value="PDR_CDR"/>
    <property type="match status" value="1"/>
</dbReference>
<evidence type="ECO:0000313" key="5">
    <source>
        <dbReference type="Proteomes" id="UP000295083"/>
    </source>
</evidence>
<feature type="compositionally biased region" description="Basic and acidic residues" evidence="2">
    <location>
        <begin position="121"/>
        <end position="135"/>
    </location>
</feature>
<name>A0A4R8PU19_9PEZI</name>
<protein>
    <submittedName>
        <fullName evidence="4">Opaque-specific ABC transporter CDR3</fullName>
    </submittedName>
</protein>
<organism evidence="4 5">
    <name type="scientific">Colletotrichum spinosum</name>
    <dbReference type="NCBI Taxonomy" id="1347390"/>
    <lineage>
        <taxon>Eukaryota</taxon>
        <taxon>Fungi</taxon>
        <taxon>Dikarya</taxon>
        <taxon>Ascomycota</taxon>
        <taxon>Pezizomycotina</taxon>
        <taxon>Sordariomycetes</taxon>
        <taxon>Hypocreomycetidae</taxon>
        <taxon>Glomerellales</taxon>
        <taxon>Glomerellaceae</taxon>
        <taxon>Colletotrichum</taxon>
        <taxon>Colletotrichum orbiculare species complex</taxon>
    </lineage>
</organism>
<gene>
    <name evidence="4" type="primary">CDR3</name>
    <name evidence="4" type="ORF">C8035_v011376</name>
</gene>
<dbReference type="InterPro" id="IPR010929">
    <property type="entry name" value="PDR_CDR_ABC"/>
</dbReference>